<feature type="domain" description="DinB-like" evidence="1">
    <location>
        <begin position="55"/>
        <end position="171"/>
    </location>
</feature>
<keyword evidence="3" id="KW-1185">Reference proteome</keyword>
<dbReference type="SUPFAM" id="SSF109854">
    <property type="entry name" value="DinB/YfiT-like putative metalloenzymes"/>
    <property type="match status" value="1"/>
</dbReference>
<dbReference type="EMBL" id="JBHSWH010000001">
    <property type="protein sequence ID" value="MFC6707848.1"/>
    <property type="molecule type" value="Genomic_DNA"/>
</dbReference>
<evidence type="ECO:0000313" key="3">
    <source>
        <dbReference type="Proteomes" id="UP001596298"/>
    </source>
</evidence>
<dbReference type="InterPro" id="IPR024775">
    <property type="entry name" value="DinB-like"/>
</dbReference>
<dbReference type="InterPro" id="IPR034660">
    <property type="entry name" value="DinB/YfiT-like"/>
</dbReference>
<dbReference type="Proteomes" id="UP001596298">
    <property type="component" value="Unassembled WGS sequence"/>
</dbReference>
<name>A0ABW2ALL9_9MICO</name>
<dbReference type="Gene3D" id="1.20.120.450">
    <property type="entry name" value="dinb family like domain"/>
    <property type="match status" value="1"/>
</dbReference>
<reference evidence="3" key="1">
    <citation type="journal article" date="2019" name="Int. J. Syst. Evol. Microbiol.">
        <title>The Global Catalogue of Microorganisms (GCM) 10K type strain sequencing project: providing services to taxonomists for standard genome sequencing and annotation.</title>
        <authorList>
            <consortium name="The Broad Institute Genomics Platform"/>
            <consortium name="The Broad Institute Genome Sequencing Center for Infectious Disease"/>
            <person name="Wu L."/>
            <person name="Ma J."/>
        </authorList>
    </citation>
    <scope>NUCLEOTIDE SEQUENCE [LARGE SCALE GENOMIC DNA]</scope>
    <source>
        <strain evidence="3">CCUG 58127</strain>
    </source>
</reference>
<gene>
    <name evidence="2" type="ORF">ACFQDH_22080</name>
</gene>
<dbReference type="RefSeq" id="WP_382404510.1">
    <property type="nucleotide sequence ID" value="NZ_JBHSWH010000001.1"/>
</dbReference>
<accession>A0ABW2ALL9</accession>
<protein>
    <submittedName>
        <fullName evidence="2">DinB family protein</fullName>
    </submittedName>
</protein>
<proteinExistence type="predicted"/>
<comment type="caution">
    <text evidence="2">The sequence shown here is derived from an EMBL/GenBank/DDBJ whole genome shotgun (WGS) entry which is preliminary data.</text>
</comment>
<evidence type="ECO:0000313" key="2">
    <source>
        <dbReference type="EMBL" id="MFC6707848.1"/>
    </source>
</evidence>
<sequence length="180" mass="19835">MAADEIVPDGKDWTWVVERPCPDCQFEAGAVTGDMLGARILRAVEPWPEVLHRPDARERKSPGVWSDLEYGAHVRDVCQVFDGRLRLMLDQDDPPFENWDQDAAAVAGKYAEQSPLVVAAQIGPNADALATRFDTVPDESWARTGRRSNGSTFTVLTLGQYCLHDLVHHLHDVGGQASDG</sequence>
<dbReference type="Pfam" id="PF12867">
    <property type="entry name" value="DinB_2"/>
    <property type="match status" value="1"/>
</dbReference>
<organism evidence="2 3">
    <name type="scientific">Flexivirga alba</name>
    <dbReference type="NCBI Taxonomy" id="702742"/>
    <lineage>
        <taxon>Bacteria</taxon>
        <taxon>Bacillati</taxon>
        <taxon>Actinomycetota</taxon>
        <taxon>Actinomycetes</taxon>
        <taxon>Micrococcales</taxon>
        <taxon>Dermacoccaceae</taxon>
        <taxon>Flexivirga</taxon>
    </lineage>
</organism>
<evidence type="ECO:0000259" key="1">
    <source>
        <dbReference type="Pfam" id="PF12867"/>
    </source>
</evidence>